<evidence type="ECO:0000256" key="3">
    <source>
        <dbReference type="ARBA" id="ARBA00022723"/>
    </source>
</evidence>
<gene>
    <name evidence="8" type="ORF">F7731_20030</name>
</gene>
<dbReference type="FunFam" id="1.10.630.10:FF:000018">
    <property type="entry name" value="Cytochrome P450 monooxygenase"/>
    <property type="match status" value="1"/>
</dbReference>
<dbReference type="Proteomes" id="UP000481030">
    <property type="component" value="Unassembled WGS sequence"/>
</dbReference>
<evidence type="ECO:0000256" key="2">
    <source>
        <dbReference type="ARBA" id="ARBA00022617"/>
    </source>
</evidence>
<evidence type="ECO:0000313" key="8">
    <source>
        <dbReference type="EMBL" id="KAB2330465.1"/>
    </source>
</evidence>
<evidence type="ECO:0000256" key="7">
    <source>
        <dbReference type="RuleBase" id="RU000461"/>
    </source>
</evidence>
<dbReference type="PANTHER" id="PTHR46696:SF1">
    <property type="entry name" value="CYTOCHROME P450 YJIB-RELATED"/>
    <property type="match status" value="1"/>
</dbReference>
<dbReference type="InterPro" id="IPR001128">
    <property type="entry name" value="Cyt_P450"/>
</dbReference>
<dbReference type="InterPro" id="IPR036396">
    <property type="entry name" value="Cyt_P450_sf"/>
</dbReference>
<comment type="similarity">
    <text evidence="1 7">Belongs to the cytochrome P450 family.</text>
</comment>
<dbReference type="InterPro" id="IPR002397">
    <property type="entry name" value="Cyt_P450_B"/>
</dbReference>
<reference evidence="8 9" key="1">
    <citation type="journal article" date="2016" name="Antonie Van Leeuwenhoek">
        <title>Bacillus depressus sp. nov., isolated from soil of a sunflower field.</title>
        <authorList>
            <person name="Wei X."/>
            <person name="Xin D."/>
            <person name="Xin Y."/>
            <person name="Zhang H."/>
            <person name="Wang T."/>
            <person name="Zhang J."/>
        </authorList>
    </citation>
    <scope>NUCLEOTIDE SEQUENCE [LARGE SCALE GENOMIC DNA]</scope>
    <source>
        <strain evidence="8 9">BZ1</strain>
    </source>
</reference>
<dbReference type="GO" id="GO:0016705">
    <property type="term" value="F:oxidoreductase activity, acting on paired donors, with incorporation or reduction of molecular oxygen"/>
    <property type="evidence" value="ECO:0007669"/>
    <property type="project" value="InterPro"/>
</dbReference>
<keyword evidence="9" id="KW-1185">Reference proteome</keyword>
<dbReference type="GO" id="GO:0020037">
    <property type="term" value="F:heme binding"/>
    <property type="evidence" value="ECO:0007669"/>
    <property type="project" value="InterPro"/>
</dbReference>
<keyword evidence="3 7" id="KW-0479">Metal-binding</keyword>
<keyword evidence="5 7" id="KW-0408">Iron</keyword>
<dbReference type="SUPFAM" id="SSF48264">
    <property type="entry name" value="Cytochrome P450"/>
    <property type="match status" value="1"/>
</dbReference>
<evidence type="ECO:0000256" key="4">
    <source>
        <dbReference type="ARBA" id="ARBA00023002"/>
    </source>
</evidence>
<dbReference type="EMBL" id="WBOS01000014">
    <property type="protein sequence ID" value="KAB2330465.1"/>
    <property type="molecule type" value="Genomic_DNA"/>
</dbReference>
<dbReference type="OrthoDB" id="9801155at2"/>
<keyword evidence="4 7" id="KW-0560">Oxidoreductase</keyword>
<evidence type="ECO:0000256" key="6">
    <source>
        <dbReference type="ARBA" id="ARBA00023033"/>
    </source>
</evidence>
<dbReference type="AlphaFoldDB" id="A0A6L3V6C0"/>
<evidence type="ECO:0000256" key="5">
    <source>
        <dbReference type="ARBA" id="ARBA00023004"/>
    </source>
</evidence>
<dbReference type="Pfam" id="PF00067">
    <property type="entry name" value="p450"/>
    <property type="match status" value="2"/>
</dbReference>
<proteinExistence type="inferred from homology"/>
<dbReference type="PRINTS" id="PR00359">
    <property type="entry name" value="BP450"/>
</dbReference>
<dbReference type="InterPro" id="IPR017972">
    <property type="entry name" value="Cyt_P450_CS"/>
</dbReference>
<accession>A0A6L3V6C0</accession>
<dbReference type="PRINTS" id="PR00385">
    <property type="entry name" value="P450"/>
</dbReference>
<name>A0A6L3V6C0_9BACI</name>
<dbReference type="GO" id="GO:0004497">
    <property type="term" value="F:monooxygenase activity"/>
    <property type="evidence" value="ECO:0007669"/>
    <property type="project" value="UniProtKB-KW"/>
</dbReference>
<protein>
    <submittedName>
        <fullName evidence="8">Cytochrome P450</fullName>
    </submittedName>
</protein>
<comment type="caution">
    <text evidence="8">The sequence shown here is derived from an EMBL/GenBank/DDBJ whole genome shotgun (WGS) entry which is preliminary data.</text>
</comment>
<organism evidence="8 9">
    <name type="scientific">Cytobacillus depressus</name>
    <dbReference type="NCBI Taxonomy" id="1602942"/>
    <lineage>
        <taxon>Bacteria</taxon>
        <taxon>Bacillati</taxon>
        <taxon>Bacillota</taxon>
        <taxon>Bacilli</taxon>
        <taxon>Bacillales</taxon>
        <taxon>Bacillaceae</taxon>
        <taxon>Cytobacillus</taxon>
    </lineage>
</organism>
<dbReference type="Gene3D" id="1.10.630.10">
    <property type="entry name" value="Cytochrome P450"/>
    <property type="match status" value="1"/>
</dbReference>
<sequence>MIMKSVHENLDLTSLEFKNNAYKIYKELRENEPVHEVKMPNGQKTWMITRYSDAVEVLKDNERITKRVYSLYPEKFASILPEKELNLVGGHMLYADPPDHTRLRNIAQKAFTPRVIKGMVDEIQQLTNGLLDQLEEKGNVVDVIPDFAYPIPVTVICNMLGIPEEDYGLIREWSDAYMLASNNYANLTKIYPQLHAFRLYLEDLIANRQKNPKSDLTSLLVQAHDNGDKFSLDELVATIFVTIVGGHETTGGLISNGLFALLENPEQLQLWKNDPSNARTGVEELLRYYSPLEFATTRLASKDFTWHNKNITKGDYFFVSLASSNRDPEQFENPERLDITRKNNKHIAFSNGVHFCMGAQLARLEAQIAITSFLQRFPNYEVDGTLEELNWKKGTVIARGLERLPIILK</sequence>
<keyword evidence="6 7" id="KW-0503">Monooxygenase</keyword>
<dbReference type="CDD" id="cd11029">
    <property type="entry name" value="CYP107-like"/>
    <property type="match status" value="1"/>
</dbReference>
<dbReference type="PANTHER" id="PTHR46696">
    <property type="entry name" value="P450, PUTATIVE (EUROFUNG)-RELATED"/>
    <property type="match status" value="1"/>
</dbReference>
<dbReference type="GO" id="GO:0005506">
    <property type="term" value="F:iron ion binding"/>
    <property type="evidence" value="ECO:0007669"/>
    <property type="project" value="InterPro"/>
</dbReference>
<evidence type="ECO:0000256" key="1">
    <source>
        <dbReference type="ARBA" id="ARBA00010617"/>
    </source>
</evidence>
<keyword evidence="2 7" id="KW-0349">Heme</keyword>
<dbReference type="PROSITE" id="PS00086">
    <property type="entry name" value="CYTOCHROME_P450"/>
    <property type="match status" value="1"/>
</dbReference>
<evidence type="ECO:0000313" key="9">
    <source>
        <dbReference type="Proteomes" id="UP000481030"/>
    </source>
</evidence>